<proteinExistence type="predicted"/>
<feature type="transmembrane region" description="Helical" evidence="1">
    <location>
        <begin position="75"/>
        <end position="97"/>
    </location>
</feature>
<dbReference type="EMBL" id="MAYW01000008">
    <property type="protein sequence ID" value="ODS34375.1"/>
    <property type="molecule type" value="Genomic_DNA"/>
</dbReference>
<evidence type="ECO:0000313" key="3">
    <source>
        <dbReference type="Proteomes" id="UP000094056"/>
    </source>
</evidence>
<evidence type="ECO:0000256" key="1">
    <source>
        <dbReference type="SAM" id="Phobius"/>
    </source>
</evidence>
<evidence type="ECO:0000313" key="2">
    <source>
        <dbReference type="EMBL" id="ODS34375.1"/>
    </source>
</evidence>
<accession>A0A1E3XFH4</accession>
<sequence>MPIIRELDNLKKLESVGFSTARQMAGGHEQAETLADVIEKSHVDSRESLKEFIHNENAKLELNIKATISKELKDLLIKIFGIIVGTVGIAVTILKLFP</sequence>
<gene>
    <name evidence="2" type="ORF">SCARUB_00506</name>
</gene>
<keyword evidence="1" id="KW-0472">Membrane</keyword>
<keyword evidence="1" id="KW-1133">Transmembrane helix</keyword>
<organism evidence="2 3">
    <name type="scientific">Candidatus Scalindua rubra</name>
    <dbReference type="NCBI Taxonomy" id="1872076"/>
    <lineage>
        <taxon>Bacteria</taxon>
        <taxon>Pseudomonadati</taxon>
        <taxon>Planctomycetota</taxon>
        <taxon>Candidatus Brocadiia</taxon>
        <taxon>Candidatus Brocadiales</taxon>
        <taxon>Candidatus Scalinduaceae</taxon>
        <taxon>Candidatus Scalindua</taxon>
    </lineage>
</organism>
<reference evidence="2 3" key="1">
    <citation type="submission" date="2016-07" db="EMBL/GenBank/DDBJ databases">
        <title>Draft genome of Scalindua rubra, obtained from a brine-seawater interface in the Red Sea, sheds light on salt adaptation in anammox bacteria.</title>
        <authorList>
            <person name="Speth D.R."/>
            <person name="Lagkouvardos I."/>
            <person name="Wang Y."/>
            <person name="Qian P.-Y."/>
            <person name="Dutilh B.E."/>
            <person name="Jetten M.S."/>
        </authorList>
    </citation>
    <scope>NUCLEOTIDE SEQUENCE [LARGE SCALE GENOMIC DNA]</scope>
    <source>
        <strain evidence="2">BSI-1</strain>
    </source>
</reference>
<keyword evidence="1" id="KW-0812">Transmembrane</keyword>
<comment type="caution">
    <text evidence="2">The sequence shown here is derived from an EMBL/GenBank/DDBJ whole genome shotgun (WGS) entry which is preliminary data.</text>
</comment>
<dbReference type="AlphaFoldDB" id="A0A1E3XFH4"/>
<dbReference type="Proteomes" id="UP000094056">
    <property type="component" value="Unassembled WGS sequence"/>
</dbReference>
<name>A0A1E3XFH4_9BACT</name>
<protein>
    <submittedName>
        <fullName evidence="2">Uncharacterized protein</fullName>
    </submittedName>
</protein>